<accession>A0A0D8P6G9</accession>
<evidence type="ECO:0000313" key="5">
    <source>
        <dbReference type="Proteomes" id="UP000241954"/>
    </source>
</evidence>
<dbReference type="EMBL" id="PYLW01000001">
    <property type="protein sequence ID" value="PSV99817.1"/>
    <property type="molecule type" value="Genomic_DNA"/>
</dbReference>
<sequence>MKKFVLAAAIASTLFLAGCSDKVDESTITNVVQTSQYEQPNLGITAKTTPFAVKNLKITKVLLDTKTDYKAEVSYDLVANKSLDEFKSSMKALTTKPQTPAAKTTDTTADTAKDDMTSALHTLKNNLAAEVMVVAFSAKYGDFKAGQTVDTVNETVSMKKVNDQWVKD</sequence>
<evidence type="ECO:0000256" key="1">
    <source>
        <dbReference type="SAM" id="SignalP"/>
    </source>
</evidence>
<evidence type="ECO:0008006" key="6">
    <source>
        <dbReference type="Google" id="ProtNLM"/>
    </source>
</evidence>
<organism evidence="2 5">
    <name type="scientific">Photobacterium iliopiscarium</name>
    <dbReference type="NCBI Taxonomy" id="56192"/>
    <lineage>
        <taxon>Bacteria</taxon>
        <taxon>Pseudomonadati</taxon>
        <taxon>Pseudomonadota</taxon>
        <taxon>Gammaproteobacteria</taxon>
        <taxon>Vibrionales</taxon>
        <taxon>Vibrionaceae</taxon>
        <taxon>Photobacterium</taxon>
    </lineage>
</organism>
<dbReference type="Proteomes" id="UP000241954">
    <property type="component" value="Unassembled WGS sequence"/>
</dbReference>
<dbReference type="GeneID" id="93546775"/>
<feature type="chain" id="PRO_5030006003" description="DUF5105 domain-containing protein" evidence="1">
    <location>
        <begin position="18"/>
        <end position="168"/>
    </location>
</feature>
<dbReference type="PROSITE" id="PS51257">
    <property type="entry name" value="PROKAR_LIPOPROTEIN"/>
    <property type="match status" value="1"/>
</dbReference>
<protein>
    <recommendedName>
        <fullName evidence="6">DUF5105 domain-containing protein</fullName>
    </recommendedName>
</protein>
<dbReference type="RefSeq" id="WP_045037860.1">
    <property type="nucleotide sequence ID" value="NZ_JZSR01000029.1"/>
</dbReference>
<dbReference type="OrthoDB" id="5828777at2"/>
<gene>
    <name evidence="2" type="ORF">C9I88_01275</name>
    <name evidence="3" type="ORF">C9J52_03030</name>
</gene>
<evidence type="ECO:0000313" key="4">
    <source>
        <dbReference type="Proteomes" id="UP000241190"/>
    </source>
</evidence>
<dbReference type="EMBL" id="PYOP01000003">
    <property type="protein sequence ID" value="PSW99345.1"/>
    <property type="molecule type" value="Genomic_DNA"/>
</dbReference>
<reference evidence="2 5" key="1">
    <citation type="submission" date="2018-01" db="EMBL/GenBank/DDBJ databases">
        <title>Whole genome sequencing of Histamine producing bacteria.</title>
        <authorList>
            <person name="Butler K."/>
        </authorList>
    </citation>
    <scope>NUCLEOTIDE SEQUENCE [LARGE SCALE GENOMIC DNA]</scope>
    <source>
        <strain evidence="3 4">ATCC 51761</strain>
        <strain evidence="2 5">NCIMB 13481</strain>
    </source>
</reference>
<proteinExistence type="predicted"/>
<keyword evidence="1" id="KW-0732">Signal</keyword>
<evidence type="ECO:0000313" key="3">
    <source>
        <dbReference type="EMBL" id="PSW99345.1"/>
    </source>
</evidence>
<name>A0A0D8P6G9_9GAMM</name>
<evidence type="ECO:0000313" key="2">
    <source>
        <dbReference type="EMBL" id="PSV99817.1"/>
    </source>
</evidence>
<keyword evidence="4" id="KW-1185">Reference proteome</keyword>
<feature type="signal peptide" evidence="1">
    <location>
        <begin position="1"/>
        <end position="17"/>
    </location>
</feature>
<comment type="caution">
    <text evidence="2">The sequence shown here is derived from an EMBL/GenBank/DDBJ whole genome shotgun (WGS) entry which is preliminary data.</text>
</comment>
<dbReference type="Proteomes" id="UP000241190">
    <property type="component" value="Unassembled WGS sequence"/>
</dbReference>
<dbReference type="AlphaFoldDB" id="A0A0D8P6G9"/>